<evidence type="ECO:0000259" key="2">
    <source>
        <dbReference type="PROSITE" id="PS01124"/>
    </source>
</evidence>
<reference evidence="3 4" key="1">
    <citation type="journal article" date="2018" name="Front. Microbiol.">
        <title>Novel Insights Into Bacterial Dimethylsulfoniopropionate Catabolism in the East China Sea.</title>
        <authorList>
            <person name="Liu J."/>
            <person name="Liu J."/>
            <person name="Zhang S.H."/>
            <person name="Liang J."/>
            <person name="Lin H."/>
            <person name="Song D."/>
            <person name="Yang G.P."/>
            <person name="Todd J.D."/>
            <person name="Zhang X.H."/>
        </authorList>
    </citation>
    <scope>NUCLEOTIDE SEQUENCE [LARGE SCALE GENOMIC DNA]</scope>
    <source>
        <strain evidence="3 4">ZYFD042</strain>
    </source>
</reference>
<dbReference type="AlphaFoldDB" id="A0A3S3KYA6"/>
<evidence type="ECO:0000256" key="1">
    <source>
        <dbReference type="ARBA" id="ARBA00023125"/>
    </source>
</evidence>
<keyword evidence="1" id="KW-0238">DNA-binding</keyword>
<dbReference type="RefSeq" id="WP_128217651.1">
    <property type="nucleotide sequence ID" value="NZ_RBZY01000024.1"/>
</dbReference>
<evidence type="ECO:0000313" key="3">
    <source>
        <dbReference type="EMBL" id="RWR19174.1"/>
    </source>
</evidence>
<dbReference type="PROSITE" id="PS01124">
    <property type="entry name" value="HTH_ARAC_FAMILY_2"/>
    <property type="match status" value="1"/>
</dbReference>
<sequence>MTAIAAGRASVTLHAIDDGDEWEWDPDERTGYFGVVFPVDDARGSIPCDDSAEQDPRAPILLRPCGGGARLRWTRGGAATVWLPTTTIGELGVDLSLVQDRPALTTAALAARSYVTTVATTRPGLGVVEELVMERALIDMTAGVFFASGERHVVADNRVSTFTRARLLFESRFSDAAFGVRGAAEELHLSERHLERLFRSQGMSPSSYLRSLRTDYAQVLLASRHETGMTMRTIADLSGFGSVRSLRRALSAWADDERATA</sequence>
<dbReference type="Gene3D" id="1.10.10.60">
    <property type="entry name" value="Homeodomain-like"/>
    <property type="match status" value="1"/>
</dbReference>
<accession>A0A3S3KYA6</accession>
<comment type="caution">
    <text evidence="3">The sequence shown here is derived from an EMBL/GenBank/DDBJ whole genome shotgun (WGS) entry which is preliminary data.</text>
</comment>
<proteinExistence type="predicted"/>
<gene>
    <name evidence="3" type="ORF">D8Y23_08145</name>
</gene>
<evidence type="ECO:0000313" key="4">
    <source>
        <dbReference type="Proteomes" id="UP000285970"/>
    </source>
</evidence>
<organism evidence="3 4">
    <name type="scientific">Microbacterium enclense</name>
    <dbReference type="NCBI Taxonomy" id="993073"/>
    <lineage>
        <taxon>Bacteria</taxon>
        <taxon>Bacillati</taxon>
        <taxon>Actinomycetota</taxon>
        <taxon>Actinomycetes</taxon>
        <taxon>Micrococcales</taxon>
        <taxon>Microbacteriaceae</taxon>
        <taxon>Microbacterium</taxon>
    </lineage>
</organism>
<dbReference type="PANTHER" id="PTHR43280:SF2">
    <property type="entry name" value="HTH-TYPE TRANSCRIPTIONAL REGULATOR EXSA"/>
    <property type="match status" value="1"/>
</dbReference>
<name>A0A3S3KYA6_9MICO</name>
<dbReference type="Pfam" id="PF12833">
    <property type="entry name" value="HTH_18"/>
    <property type="match status" value="1"/>
</dbReference>
<dbReference type="SMART" id="SM00342">
    <property type="entry name" value="HTH_ARAC"/>
    <property type="match status" value="1"/>
</dbReference>
<dbReference type="GO" id="GO:0003700">
    <property type="term" value="F:DNA-binding transcription factor activity"/>
    <property type="evidence" value="ECO:0007669"/>
    <property type="project" value="InterPro"/>
</dbReference>
<dbReference type="EMBL" id="RBZY01000024">
    <property type="protein sequence ID" value="RWR19174.1"/>
    <property type="molecule type" value="Genomic_DNA"/>
</dbReference>
<dbReference type="Proteomes" id="UP000285970">
    <property type="component" value="Unassembled WGS sequence"/>
</dbReference>
<dbReference type="InterPro" id="IPR018060">
    <property type="entry name" value="HTH_AraC"/>
</dbReference>
<dbReference type="PANTHER" id="PTHR43280">
    <property type="entry name" value="ARAC-FAMILY TRANSCRIPTIONAL REGULATOR"/>
    <property type="match status" value="1"/>
</dbReference>
<feature type="domain" description="HTH araC/xylS-type" evidence="2">
    <location>
        <begin position="163"/>
        <end position="250"/>
    </location>
</feature>
<dbReference type="GO" id="GO:0043565">
    <property type="term" value="F:sequence-specific DNA binding"/>
    <property type="evidence" value="ECO:0007669"/>
    <property type="project" value="InterPro"/>
</dbReference>
<protein>
    <submittedName>
        <fullName evidence="3">Helix-turn-helix domain-containing protein</fullName>
    </submittedName>
</protein>